<dbReference type="Proteomes" id="UP001208570">
    <property type="component" value="Unassembled WGS sequence"/>
</dbReference>
<sequence length="76" mass="9005">MTQAVVSSRIYLDLYLFQTKSDKILLNNMNLLITKWVCKIYISIQLHVLEPLKMLWARECMICISLKRNSCTRQLI</sequence>
<dbReference type="AlphaFoldDB" id="A0AAD9N343"/>
<accession>A0AAD9N343</accession>
<evidence type="ECO:0000313" key="1">
    <source>
        <dbReference type="EMBL" id="KAK2155392.1"/>
    </source>
</evidence>
<comment type="caution">
    <text evidence="1">The sequence shown here is derived from an EMBL/GenBank/DDBJ whole genome shotgun (WGS) entry which is preliminary data.</text>
</comment>
<gene>
    <name evidence="1" type="ORF">LSH36_241g02004</name>
</gene>
<organism evidence="1 2">
    <name type="scientific">Paralvinella palmiformis</name>
    <dbReference type="NCBI Taxonomy" id="53620"/>
    <lineage>
        <taxon>Eukaryota</taxon>
        <taxon>Metazoa</taxon>
        <taxon>Spiralia</taxon>
        <taxon>Lophotrochozoa</taxon>
        <taxon>Annelida</taxon>
        <taxon>Polychaeta</taxon>
        <taxon>Sedentaria</taxon>
        <taxon>Canalipalpata</taxon>
        <taxon>Terebellida</taxon>
        <taxon>Terebelliformia</taxon>
        <taxon>Alvinellidae</taxon>
        <taxon>Paralvinella</taxon>
    </lineage>
</organism>
<protein>
    <submittedName>
        <fullName evidence="1">Uncharacterized protein</fullName>
    </submittedName>
</protein>
<proteinExistence type="predicted"/>
<keyword evidence="2" id="KW-1185">Reference proteome</keyword>
<dbReference type="EMBL" id="JAODUP010000241">
    <property type="protein sequence ID" value="KAK2155392.1"/>
    <property type="molecule type" value="Genomic_DNA"/>
</dbReference>
<evidence type="ECO:0000313" key="2">
    <source>
        <dbReference type="Proteomes" id="UP001208570"/>
    </source>
</evidence>
<reference evidence="1" key="1">
    <citation type="journal article" date="2023" name="Mol. Biol. Evol.">
        <title>Third-Generation Sequencing Reveals the Adaptive Role of the Epigenome in Three Deep-Sea Polychaetes.</title>
        <authorList>
            <person name="Perez M."/>
            <person name="Aroh O."/>
            <person name="Sun Y."/>
            <person name="Lan Y."/>
            <person name="Juniper S.K."/>
            <person name="Young C.R."/>
            <person name="Angers B."/>
            <person name="Qian P.Y."/>
        </authorList>
    </citation>
    <scope>NUCLEOTIDE SEQUENCE</scope>
    <source>
        <strain evidence="1">P08H-3</strain>
    </source>
</reference>
<name>A0AAD9N343_9ANNE</name>